<dbReference type="OrthoDB" id="6509655at2759"/>
<dbReference type="EnsemblMetazoa" id="XM_022796816">
    <property type="protein sequence ID" value="XP_022652551"/>
    <property type="gene ID" value="LOC111246722"/>
</dbReference>
<dbReference type="PANTHER" id="PTHR45418:SF1">
    <property type="entry name" value="CANCER_TESTIS ANTIGEN 55"/>
    <property type="match status" value="1"/>
</dbReference>
<evidence type="ECO:0000256" key="3">
    <source>
        <dbReference type="ARBA" id="ARBA00012552"/>
    </source>
</evidence>
<dbReference type="InParanoid" id="A0A7M7JM33"/>
<dbReference type="Pfam" id="PF21634">
    <property type="entry name" value="MOV-10_beta-barrel"/>
    <property type="match status" value="1"/>
</dbReference>
<keyword evidence="16" id="KW-1185">Reference proteome</keyword>
<evidence type="ECO:0000256" key="7">
    <source>
        <dbReference type="ARBA" id="ARBA00022806"/>
    </source>
</evidence>
<sequence>MLKSRQTVRCEYCGVNVLPTDRDRHVKSLSHEIGLIKHYLSSKRAELTREKEGLSTWLDGQKTGDVIFIESEPGEPTTVDLEVCSKDYDIQLNKAFILEASEILQVKIKDSAKIPKGGSCFVTLVAYSVDVASKTVTLALILGREGNPVVRLVRHIRVRCGNERVRNIESNNTPFTETKPVLLPTATKIIKMTRATFSQKIPAQALPRRRDAGFVNEDEEYDDQIPLTTIRRVPLDLYFADNYLRQLHLAQMQVDDKSDPNLVEYYKMISDYLRTGIVAEKPENYNRYMRILLHCEDIQQEADIRLYDKHDAQLKYSIDTERFELEVEGLQEGRPSLLPLDYIYIRFLNNPDVNKTIEYEGLIYRIKSRSVEINMTPQFLDAYHSLTADEDDPNTLNLEKAEELRFGIRFSVNRKNLRLMHRALSQVEQRLKNINDSIESIIIPQKTWPADLAIKDPSVDIELINNNIASNCEQFTAVQNIVRGLSRPLPYIVFGPPGTGKTTTITEAILQVYKIIPESRILITAPSNSAVNVITEKVICGGIIPEHDIFRCYSMNCNKNKVSADLEKISNYNAKEDTCYEFDVETLLMFRIIACTLSMCGNLVTQGFKPDHFTHIFIDEAGHAMEPEALIPVAGLFKIYKPGQCGPAGCLVLSGDHMQLGPIIRSPIARMYAFGRSLLERLMDTSPYRRQKNNAFNPIFLTKLVKNFRSHEILLHLPNKLFYDDELKAHGDRSFTHAMINYKELPELGVPLIFHGVSGTELREGDNPSFYNPEEISVIENYVTQLLTEGKTYDGDGIREEDIGIISPYRRQVLKIRGVLAERGYTKVTIGSTEEFQGQERLIMLLSTVRSDAAQAFDSLKGQTLGFLRNEKRFNVATTRAKALLIIVGDPNVLKKDYCWRNLLYYCRDLNACRGVAWNTTKRLYEDLYQKIEALNLALGLEEFKGRSFACNGQVAITDMTLQEEPHWTNED</sequence>
<dbReference type="CDD" id="cd18038">
    <property type="entry name" value="DEXXQc_Helz-like"/>
    <property type="match status" value="1"/>
</dbReference>
<dbReference type="Proteomes" id="UP000594260">
    <property type="component" value="Unplaced"/>
</dbReference>
<evidence type="ECO:0000256" key="11">
    <source>
        <dbReference type="ARBA" id="ARBA00047984"/>
    </source>
</evidence>
<dbReference type="FunCoup" id="A0A7M7JM33">
    <property type="interactions" value="210"/>
</dbReference>
<protein>
    <recommendedName>
        <fullName evidence="3">RNA helicase</fullName>
        <ecNumber evidence="3">3.6.4.13</ecNumber>
    </recommendedName>
</protein>
<dbReference type="GO" id="GO:0036464">
    <property type="term" value="C:cytoplasmic ribonucleoprotein granule"/>
    <property type="evidence" value="ECO:0007669"/>
    <property type="project" value="UniProtKB-SubCell"/>
</dbReference>
<dbReference type="RefSeq" id="XP_022652542.1">
    <property type="nucleotide sequence ID" value="XM_022796807.1"/>
</dbReference>
<accession>A0A7M7JM33</accession>
<keyword evidence="5" id="KW-0547">Nucleotide-binding</keyword>
<dbReference type="Pfam" id="PF13086">
    <property type="entry name" value="AAA_11"/>
    <property type="match status" value="2"/>
</dbReference>
<dbReference type="AlphaFoldDB" id="A0A7M7JM33"/>
<evidence type="ECO:0000256" key="2">
    <source>
        <dbReference type="ARBA" id="ARBA00005601"/>
    </source>
</evidence>
<evidence type="ECO:0000256" key="10">
    <source>
        <dbReference type="ARBA" id="ARBA00023158"/>
    </source>
</evidence>
<dbReference type="EC" id="3.6.4.13" evidence="3"/>
<dbReference type="GO" id="GO:0003723">
    <property type="term" value="F:RNA binding"/>
    <property type="evidence" value="ECO:0007669"/>
    <property type="project" value="UniProtKB-KW"/>
</dbReference>
<dbReference type="OMA" id="YAVEPEC"/>
<keyword evidence="4" id="KW-0963">Cytoplasm</keyword>
<evidence type="ECO:0000313" key="15">
    <source>
        <dbReference type="EnsemblMetazoa" id="XP_022652551"/>
    </source>
</evidence>
<dbReference type="PANTHER" id="PTHR45418">
    <property type="entry name" value="CANCER/TESTIS ANTIGEN 55"/>
    <property type="match status" value="1"/>
</dbReference>
<dbReference type="InterPro" id="IPR047187">
    <property type="entry name" value="SF1_C_Upf1"/>
</dbReference>
<dbReference type="SUPFAM" id="SSF52540">
    <property type="entry name" value="P-loop containing nucleoside triphosphate hydrolases"/>
    <property type="match status" value="1"/>
</dbReference>
<keyword evidence="8" id="KW-0067">ATP-binding</keyword>
<keyword evidence="10" id="KW-0943">RNA-mediated gene silencing</keyword>
<dbReference type="GO" id="GO:0032574">
    <property type="term" value="F:5'-3' RNA helicase activity"/>
    <property type="evidence" value="ECO:0007669"/>
    <property type="project" value="InterPro"/>
</dbReference>
<dbReference type="GO" id="GO:0016787">
    <property type="term" value="F:hydrolase activity"/>
    <property type="evidence" value="ECO:0007669"/>
    <property type="project" value="UniProtKB-KW"/>
</dbReference>
<dbReference type="InterPro" id="IPR027417">
    <property type="entry name" value="P-loop_NTPase"/>
</dbReference>
<dbReference type="FunFam" id="3.40.50.300:FF:000608">
    <property type="entry name" value="Mov10 RISC complex RNA helicase"/>
    <property type="match status" value="1"/>
</dbReference>
<dbReference type="InterPro" id="IPR026122">
    <property type="entry name" value="MOV-10/SDE3_DEXXQ/H-box"/>
</dbReference>
<dbReference type="RefSeq" id="XP_022652551.1">
    <property type="nucleotide sequence ID" value="XM_022796816.1"/>
</dbReference>
<keyword evidence="9" id="KW-0694">RNA-binding</keyword>
<dbReference type="EnsemblMetazoa" id="XM_022796787">
    <property type="protein sequence ID" value="XP_022652522"/>
    <property type="gene ID" value="LOC111246722"/>
</dbReference>
<evidence type="ECO:0000256" key="6">
    <source>
        <dbReference type="ARBA" id="ARBA00022801"/>
    </source>
</evidence>
<organism evidence="15 16">
    <name type="scientific">Varroa destructor</name>
    <name type="common">Honeybee mite</name>
    <dbReference type="NCBI Taxonomy" id="109461"/>
    <lineage>
        <taxon>Eukaryota</taxon>
        <taxon>Metazoa</taxon>
        <taxon>Ecdysozoa</taxon>
        <taxon>Arthropoda</taxon>
        <taxon>Chelicerata</taxon>
        <taxon>Arachnida</taxon>
        <taxon>Acari</taxon>
        <taxon>Parasitiformes</taxon>
        <taxon>Mesostigmata</taxon>
        <taxon>Gamasina</taxon>
        <taxon>Dermanyssoidea</taxon>
        <taxon>Varroidae</taxon>
        <taxon>Varroa</taxon>
    </lineage>
</organism>
<name>A0A7M7JM33_VARDE</name>
<reference evidence="15" key="1">
    <citation type="submission" date="2021-01" db="UniProtKB">
        <authorList>
            <consortium name="EnsemblMetazoa"/>
        </authorList>
    </citation>
    <scope>IDENTIFICATION</scope>
</reference>
<dbReference type="EnsemblMetazoa" id="XM_022796796">
    <property type="protein sequence ID" value="XP_022652531"/>
    <property type="gene ID" value="LOC111246722"/>
</dbReference>
<dbReference type="RefSeq" id="XP_022652531.1">
    <property type="nucleotide sequence ID" value="XM_022796796.1"/>
</dbReference>
<feature type="domain" description="DNA2/NAM7 helicase helicase" evidence="12">
    <location>
        <begin position="476"/>
        <end position="550"/>
    </location>
</feature>
<evidence type="ECO:0000256" key="9">
    <source>
        <dbReference type="ARBA" id="ARBA00022884"/>
    </source>
</evidence>
<comment type="catalytic activity">
    <reaction evidence="11">
        <text>ATP + H2O = ADP + phosphate + H(+)</text>
        <dbReference type="Rhea" id="RHEA:13065"/>
        <dbReference type="ChEBI" id="CHEBI:15377"/>
        <dbReference type="ChEBI" id="CHEBI:15378"/>
        <dbReference type="ChEBI" id="CHEBI:30616"/>
        <dbReference type="ChEBI" id="CHEBI:43474"/>
        <dbReference type="ChEBI" id="CHEBI:456216"/>
        <dbReference type="EC" id="3.6.4.13"/>
    </reaction>
</comment>
<evidence type="ECO:0000256" key="1">
    <source>
        <dbReference type="ARBA" id="ARBA00004331"/>
    </source>
</evidence>
<dbReference type="RefSeq" id="XP_022652522.1">
    <property type="nucleotide sequence ID" value="XM_022796787.1"/>
</dbReference>
<proteinExistence type="inferred from homology"/>
<comment type="similarity">
    <text evidence="2">Belongs to the DNA2/NAM7 helicase family. SDE3 subfamily.</text>
</comment>
<dbReference type="GO" id="GO:0031047">
    <property type="term" value="P:regulatory ncRNA-mediated gene silencing"/>
    <property type="evidence" value="ECO:0007669"/>
    <property type="project" value="UniProtKB-KW"/>
</dbReference>
<comment type="subcellular location">
    <subcellularLocation>
        <location evidence="1">Cytoplasm</location>
        <location evidence="1">Cytoplasmic ribonucleoprotein granule</location>
    </subcellularLocation>
</comment>
<evidence type="ECO:0000259" key="12">
    <source>
        <dbReference type="Pfam" id="PF13086"/>
    </source>
</evidence>
<keyword evidence="6" id="KW-0378">Hydrolase</keyword>
<dbReference type="Gene3D" id="3.40.50.300">
    <property type="entry name" value="P-loop containing nucleotide triphosphate hydrolases"/>
    <property type="match status" value="2"/>
</dbReference>
<evidence type="ECO:0000313" key="16">
    <source>
        <dbReference type="Proteomes" id="UP000594260"/>
    </source>
</evidence>
<feature type="domain" description="DNA2/NAM7 helicase-like C-terminal" evidence="13">
    <location>
        <begin position="675"/>
        <end position="891"/>
    </location>
</feature>
<dbReference type="EnsemblMetazoa" id="XM_022796807">
    <property type="protein sequence ID" value="XP_022652542"/>
    <property type="gene ID" value="LOC111246722"/>
</dbReference>
<dbReference type="InterPro" id="IPR049080">
    <property type="entry name" value="MOV-10-like_beta-barrel"/>
</dbReference>
<dbReference type="GeneID" id="111246722"/>
<dbReference type="CDD" id="cd18808">
    <property type="entry name" value="SF1_C_Upf1"/>
    <property type="match status" value="1"/>
</dbReference>
<evidence type="ECO:0000259" key="13">
    <source>
        <dbReference type="Pfam" id="PF13087"/>
    </source>
</evidence>
<evidence type="ECO:0000256" key="8">
    <source>
        <dbReference type="ARBA" id="ARBA00022840"/>
    </source>
</evidence>
<dbReference type="KEGG" id="vde:111246722"/>
<feature type="domain" description="Helicase MOV-10-like beta-barrel" evidence="14">
    <location>
        <begin position="307"/>
        <end position="384"/>
    </location>
</feature>
<evidence type="ECO:0000256" key="4">
    <source>
        <dbReference type="ARBA" id="ARBA00022490"/>
    </source>
</evidence>
<keyword evidence="7" id="KW-0347">Helicase</keyword>
<dbReference type="InterPro" id="IPR041677">
    <property type="entry name" value="DNA2/NAM7_AAA_11"/>
</dbReference>
<evidence type="ECO:0000259" key="14">
    <source>
        <dbReference type="Pfam" id="PF21634"/>
    </source>
</evidence>
<evidence type="ECO:0000256" key="5">
    <source>
        <dbReference type="ARBA" id="ARBA00022741"/>
    </source>
</evidence>
<dbReference type="Pfam" id="PF13087">
    <property type="entry name" value="AAA_12"/>
    <property type="match status" value="1"/>
</dbReference>
<dbReference type="InterPro" id="IPR041679">
    <property type="entry name" value="DNA2/NAM7-like_C"/>
</dbReference>
<dbReference type="GO" id="GO:0005524">
    <property type="term" value="F:ATP binding"/>
    <property type="evidence" value="ECO:0007669"/>
    <property type="project" value="UniProtKB-KW"/>
</dbReference>
<feature type="domain" description="DNA2/NAM7 helicase helicase" evidence="12">
    <location>
        <begin position="581"/>
        <end position="666"/>
    </location>
</feature>